<sequence>MPECPEHEKVPKSPKLGRIPDNRCVTLDDVKRVALNMLEEHERICITSFSMAAGNHILNDFLMALLNYLSYFLKKHSDKKPKSLMSRMIVLEKKEEADLNMKTEMALKYFARIYCILVLGEGMSDQHHLGCGNLYNFSIKVAWVVFRRKELTLIQEEVGRLLRSNTFNPALRKRDAPSVPTKNLSAERTSKKTATYTENRRNPTKQRAIHDLITQRSPVLTSLIPSPKDRARYLFQPHKFHPKASTETFDMNTWLESTTEICTPWIGILGEPMKLFNRHSLLPVGAEEEDELEVQEKKHTTSFHSPGQSRHHSPMRPTTGRQSLVISRATTEAAYSDSD</sequence>
<feature type="region of interest" description="Disordered" evidence="1">
    <location>
        <begin position="287"/>
        <end position="339"/>
    </location>
</feature>
<feature type="compositionally biased region" description="Polar residues" evidence="1">
    <location>
        <begin position="319"/>
        <end position="330"/>
    </location>
</feature>
<reference evidence="2" key="1">
    <citation type="thesis" date="2020" institute="ProQuest LLC" country="789 East Eisenhower Parkway, Ann Arbor, MI, USA">
        <title>Comparative Genomics and Chromosome Evolution.</title>
        <authorList>
            <person name="Mudd A.B."/>
        </authorList>
    </citation>
    <scope>NUCLEOTIDE SEQUENCE</scope>
    <source>
        <strain evidence="2">1538</strain>
        <tissue evidence="2">Blood</tissue>
    </source>
</reference>
<evidence type="ECO:0000256" key="1">
    <source>
        <dbReference type="SAM" id="MobiDB-lite"/>
    </source>
</evidence>
<proteinExistence type="predicted"/>
<gene>
    <name evidence="2" type="ORF">GDO54_005393</name>
</gene>
<dbReference type="AlphaFoldDB" id="A0AAV2ZPI5"/>
<dbReference type="PANTHER" id="PTHR21055">
    <property type="entry name" value="PROTEIN PHOSPHATASE 1 REGULATORY SUBUNIT 36"/>
    <property type="match status" value="1"/>
</dbReference>
<organism evidence="2 3">
    <name type="scientific">Pyxicephalus adspersus</name>
    <name type="common">African bullfrog</name>
    <dbReference type="NCBI Taxonomy" id="30357"/>
    <lineage>
        <taxon>Eukaryota</taxon>
        <taxon>Metazoa</taxon>
        <taxon>Chordata</taxon>
        <taxon>Craniata</taxon>
        <taxon>Vertebrata</taxon>
        <taxon>Euteleostomi</taxon>
        <taxon>Amphibia</taxon>
        <taxon>Batrachia</taxon>
        <taxon>Anura</taxon>
        <taxon>Neobatrachia</taxon>
        <taxon>Ranoidea</taxon>
        <taxon>Pyxicephalidae</taxon>
        <taxon>Pyxicephalinae</taxon>
        <taxon>Pyxicephalus</taxon>
    </lineage>
</organism>
<dbReference type="Proteomes" id="UP001181693">
    <property type="component" value="Unassembled WGS sequence"/>
</dbReference>
<keyword evidence="3" id="KW-1185">Reference proteome</keyword>
<evidence type="ECO:0000313" key="2">
    <source>
        <dbReference type="EMBL" id="DBA14420.1"/>
    </source>
</evidence>
<dbReference type="InterPro" id="IPR026142">
    <property type="entry name" value="Pro_pase_1_reg_su_36"/>
</dbReference>
<dbReference type="PANTHER" id="PTHR21055:SF3">
    <property type="entry name" value="PROTEIN PHOSPHATASE 1 REGULATORY SUBUNIT 36"/>
    <property type="match status" value="1"/>
</dbReference>
<accession>A0AAV2ZPI5</accession>
<dbReference type="Pfam" id="PF14895">
    <property type="entry name" value="PPPI_inhib"/>
    <property type="match status" value="1"/>
</dbReference>
<evidence type="ECO:0000313" key="3">
    <source>
        <dbReference type="Proteomes" id="UP001181693"/>
    </source>
</evidence>
<dbReference type="EMBL" id="DYDO01000013">
    <property type="protein sequence ID" value="DBA14420.1"/>
    <property type="molecule type" value="Genomic_DNA"/>
</dbReference>
<name>A0AAV2ZPI5_PYXAD</name>
<dbReference type="GO" id="GO:0019902">
    <property type="term" value="F:phosphatase binding"/>
    <property type="evidence" value="ECO:0007669"/>
    <property type="project" value="InterPro"/>
</dbReference>
<feature type="compositionally biased region" description="Polar residues" evidence="1">
    <location>
        <begin position="180"/>
        <end position="197"/>
    </location>
</feature>
<comment type="caution">
    <text evidence="2">The sequence shown here is derived from an EMBL/GenBank/DDBJ whole genome shotgun (WGS) entry which is preliminary data.</text>
</comment>
<protein>
    <submittedName>
        <fullName evidence="2">Uncharacterized protein</fullName>
    </submittedName>
</protein>
<feature type="region of interest" description="Disordered" evidence="1">
    <location>
        <begin position="172"/>
        <end position="205"/>
    </location>
</feature>